<proteinExistence type="predicted"/>
<dbReference type="EMBL" id="CADCTR010001160">
    <property type="protein sequence ID" value="CAA9284129.1"/>
    <property type="molecule type" value="Genomic_DNA"/>
</dbReference>
<protein>
    <submittedName>
        <fullName evidence="1">Uncharacterized protein</fullName>
    </submittedName>
</protein>
<accession>A0A6J4JPU9</accession>
<reference evidence="1" key="1">
    <citation type="submission" date="2020-02" db="EMBL/GenBank/DDBJ databases">
        <authorList>
            <person name="Meier V. D."/>
        </authorList>
    </citation>
    <scope>NUCLEOTIDE SEQUENCE</scope>
    <source>
        <strain evidence="1">AVDCRST_MAG93</strain>
    </source>
</reference>
<gene>
    <name evidence="1" type="ORF">AVDCRST_MAG93-3403</name>
</gene>
<evidence type="ECO:0000313" key="1">
    <source>
        <dbReference type="EMBL" id="CAA9284129.1"/>
    </source>
</evidence>
<dbReference type="AlphaFoldDB" id="A0A6J4JPU9"/>
<name>A0A6J4JPU9_9CHLR</name>
<organism evidence="1">
    <name type="scientific">uncultured Chloroflexia bacterium</name>
    <dbReference type="NCBI Taxonomy" id="1672391"/>
    <lineage>
        <taxon>Bacteria</taxon>
        <taxon>Bacillati</taxon>
        <taxon>Chloroflexota</taxon>
        <taxon>Chloroflexia</taxon>
        <taxon>environmental samples</taxon>
    </lineage>
</organism>
<sequence>MDYYYFLVGGNASCAWIRKVQVAKQDTVVEK</sequence>